<comment type="function">
    <text evidence="5">O-methyltransferase that catalyzes the 2 O-methylation steps in the ubiquinone biosynthetic pathway.</text>
</comment>
<evidence type="ECO:0000256" key="3">
    <source>
        <dbReference type="ARBA" id="ARBA00022688"/>
    </source>
</evidence>
<keyword evidence="7" id="KW-1185">Reference proteome</keyword>
<comment type="catalytic activity">
    <reaction evidence="5">
        <text>a 3-demethylubiquinol + S-adenosyl-L-methionine = a ubiquinol + S-adenosyl-L-homocysteine + H(+)</text>
        <dbReference type="Rhea" id="RHEA:44380"/>
        <dbReference type="Rhea" id="RHEA-COMP:9566"/>
        <dbReference type="Rhea" id="RHEA-COMP:10914"/>
        <dbReference type="ChEBI" id="CHEBI:15378"/>
        <dbReference type="ChEBI" id="CHEBI:17976"/>
        <dbReference type="ChEBI" id="CHEBI:57856"/>
        <dbReference type="ChEBI" id="CHEBI:59789"/>
        <dbReference type="ChEBI" id="CHEBI:84422"/>
        <dbReference type="EC" id="2.1.1.64"/>
    </reaction>
</comment>
<dbReference type="GO" id="GO:0061542">
    <property type="term" value="F:3-demethylubiquinol 3-O-methyltransferase activity"/>
    <property type="evidence" value="ECO:0007669"/>
    <property type="project" value="UniProtKB-UniRule"/>
</dbReference>
<evidence type="ECO:0000313" key="6">
    <source>
        <dbReference type="EMBL" id="KAB1071027.1"/>
    </source>
</evidence>
<feature type="binding site" evidence="5">
    <location>
        <position position="136"/>
    </location>
    <ligand>
        <name>S-adenosyl-L-methionine</name>
        <dbReference type="ChEBI" id="CHEBI:59789"/>
    </ligand>
</feature>
<keyword evidence="3 5" id="KW-0831">Ubiquinone biosynthesis</keyword>
<comment type="caution">
    <text evidence="6">The sequence shown here is derived from an EMBL/GenBank/DDBJ whole genome shotgun (WGS) entry which is preliminary data.</text>
</comment>
<dbReference type="RefSeq" id="WP_150965493.1">
    <property type="nucleotide sequence ID" value="NZ_VZZJ01000021.1"/>
</dbReference>
<dbReference type="GO" id="GO:0032259">
    <property type="term" value="P:methylation"/>
    <property type="evidence" value="ECO:0007669"/>
    <property type="project" value="UniProtKB-KW"/>
</dbReference>
<feature type="binding site" evidence="5">
    <location>
        <position position="93"/>
    </location>
    <ligand>
        <name>S-adenosyl-L-methionine</name>
        <dbReference type="ChEBI" id="CHEBI:59789"/>
    </ligand>
</feature>
<keyword evidence="1 5" id="KW-0489">Methyltransferase</keyword>
<organism evidence="6 7">
    <name type="scientific">Methylobacterium planeticum</name>
    <dbReference type="NCBI Taxonomy" id="2615211"/>
    <lineage>
        <taxon>Bacteria</taxon>
        <taxon>Pseudomonadati</taxon>
        <taxon>Pseudomonadota</taxon>
        <taxon>Alphaproteobacteria</taxon>
        <taxon>Hyphomicrobiales</taxon>
        <taxon>Methylobacteriaceae</taxon>
        <taxon>Methylobacterium</taxon>
    </lineage>
</organism>
<comment type="catalytic activity">
    <reaction evidence="5">
        <text>a 3-(all-trans-polyprenyl)benzene-1,2-diol + S-adenosyl-L-methionine = a 2-methoxy-6-(all-trans-polyprenyl)phenol + S-adenosyl-L-homocysteine + H(+)</text>
        <dbReference type="Rhea" id="RHEA:31411"/>
        <dbReference type="Rhea" id="RHEA-COMP:9550"/>
        <dbReference type="Rhea" id="RHEA-COMP:9551"/>
        <dbReference type="ChEBI" id="CHEBI:15378"/>
        <dbReference type="ChEBI" id="CHEBI:57856"/>
        <dbReference type="ChEBI" id="CHEBI:59789"/>
        <dbReference type="ChEBI" id="CHEBI:62729"/>
        <dbReference type="ChEBI" id="CHEBI:62731"/>
        <dbReference type="EC" id="2.1.1.222"/>
    </reaction>
</comment>
<dbReference type="InterPro" id="IPR029063">
    <property type="entry name" value="SAM-dependent_MTases_sf"/>
</dbReference>
<dbReference type="EC" id="2.1.1.64" evidence="5"/>
<keyword evidence="4 5" id="KW-0949">S-adenosyl-L-methionine</keyword>
<dbReference type="Proteomes" id="UP000441523">
    <property type="component" value="Unassembled WGS sequence"/>
</dbReference>
<dbReference type="NCBIfam" id="TIGR01983">
    <property type="entry name" value="UbiG"/>
    <property type="match status" value="1"/>
</dbReference>
<evidence type="ECO:0000313" key="7">
    <source>
        <dbReference type="Proteomes" id="UP000441523"/>
    </source>
</evidence>
<reference evidence="6 7" key="1">
    <citation type="submission" date="2019-09" db="EMBL/GenBank/DDBJ databases">
        <title>YIM 132548 draft genome.</title>
        <authorList>
            <person name="Jiang L."/>
        </authorList>
    </citation>
    <scope>NUCLEOTIDE SEQUENCE [LARGE SCALE GENOMIC DNA]</scope>
    <source>
        <strain evidence="6 7">YIM 132548</strain>
    </source>
</reference>
<dbReference type="HAMAP" id="MF_00472">
    <property type="entry name" value="UbiG"/>
    <property type="match status" value="1"/>
</dbReference>
<dbReference type="GO" id="GO:0010420">
    <property type="term" value="F:polyprenyldihydroxybenzoate methyltransferase activity"/>
    <property type="evidence" value="ECO:0007669"/>
    <property type="project" value="InterPro"/>
</dbReference>
<feature type="binding site" evidence="5">
    <location>
        <position position="41"/>
    </location>
    <ligand>
        <name>S-adenosyl-L-methionine</name>
        <dbReference type="ChEBI" id="CHEBI:59789"/>
    </ligand>
</feature>
<comment type="similarity">
    <text evidence="5">Belongs to the methyltransferase superfamily. UbiG/COQ3 family.</text>
</comment>
<feature type="binding site" evidence="5">
    <location>
        <position position="72"/>
    </location>
    <ligand>
        <name>S-adenosyl-L-methionine</name>
        <dbReference type="ChEBI" id="CHEBI:59789"/>
    </ligand>
</feature>
<evidence type="ECO:0000256" key="2">
    <source>
        <dbReference type="ARBA" id="ARBA00022679"/>
    </source>
</evidence>
<dbReference type="Pfam" id="PF13489">
    <property type="entry name" value="Methyltransf_23"/>
    <property type="match status" value="1"/>
</dbReference>
<sequence>MSPQTASSIDRDEVARFDSLAATWWDERGPMRVLHRFNPVRLAYIRDAACRHFGRDPSAPFALEGLRIVDVGCGGGVLSEPLARLGAEVTGLDPAPANIRVARAHAETEGVRVDYRAETIEAVVDAGERFDIVLAMEVVEHVTDMPAFLRRVAEGVRPGGLMFAATINRTLRSFALAIVGAEYVLGWLPKGTHDWEKFVTPAELTRAVEAGGLTVTDTTGVAYNPLGDSWRLSRDTAVNYMIAAERPA</sequence>
<name>A0A6N6ML79_9HYPH</name>
<protein>
    <recommendedName>
        <fullName evidence="5">Ubiquinone biosynthesis O-methyltransferase</fullName>
    </recommendedName>
    <alternativeName>
        <fullName evidence="5">2-polyprenyl-6-hydroxyphenol methylase</fullName>
        <ecNumber evidence="5">2.1.1.222</ecNumber>
    </alternativeName>
    <alternativeName>
        <fullName evidence="5">3-demethylubiquinone 3-O-methyltransferase</fullName>
        <ecNumber evidence="5">2.1.1.64</ecNumber>
    </alternativeName>
</protein>
<dbReference type="InterPro" id="IPR010233">
    <property type="entry name" value="UbiG_MeTrfase"/>
</dbReference>
<dbReference type="PANTHER" id="PTHR43464">
    <property type="entry name" value="METHYLTRANSFERASE"/>
    <property type="match status" value="1"/>
</dbReference>
<dbReference type="PANTHER" id="PTHR43464:SF19">
    <property type="entry name" value="UBIQUINONE BIOSYNTHESIS O-METHYLTRANSFERASE, MITOCHONDRIAL"/>
    <property type="match status" value="1"/>
</dbReference>
<dbReference type="Gene3D" id="3.40.50.150">
    <property type="entry name" value="Vaccinia Virus protein VP39"/>
    <property type="match status" value="1"/>
</dbReference>
<dbReference type="CDD" id="cd02440">
    <property type="entry name" value="AdoMet_MTases"/>
    <property type="match status" value="1"/>
</dbReference>
<keyword evidence="2 5" id="KW-0808">Transferase</keyword>
<dbReference type="UniPathway" id="UPA00232"/>
<proteinExistence type="inferred from homology"/>
<gene>
    <name evidence="5 6" type="primary">ubiG</name>
    <name evidence="6" type="ORF">F6X51_20275</name>
</gene>
<dbReference type="EC" id="2.1.1.222" evidence="5"/>
<comment type="pathway">
    <text evidence="5">Cofactor biosynthesis; ubiquinone biosynthesis.</text>
</comment>
<accession>A0A6N6ML79</accession>
<evidence type="ECO:0000256" key="4">
    <source>
        <dbReference type="ARBA" id="ARBA00022691"/>
    </source>
</evidence>
<dbReference type="AlphaFoldDB" id="A0A6N6ML79"/>
<evidence type="ECO:0000256" key="5">
    <source>
        <dbReference type="HAMAP-Rule" id="MF_00472"/>
    </source>
</evidence>
<dbReference type="SUPFAM" id="SSF53335">
    <property type="entry name" value="S-adenosyl-L-methionine-dependent methyltransferases"/>
    <property type="match status" value="1"/>
</dbReference>
<dbReference type="GO" id="GO:0102208">
    <property type="term" value="F:2-polyprenyl-6-hydroxyphenol methylase activity"/>
    <property type="evidence" value="ECO:0007669"/>
    <property type="project" value="UniProtKB-EC"/>
</dbReference>
<dbReference type="EMBL" id="VZZJ01000021">
    <property type="protein sequence ID" value="KAB1071027.1"/>
    <property type="molecule type" value="Genomic_DNA"/>
</dbReference>
<evidence type="ECO:0000256" key="1">
    <source>
        <dbReference type="ARBA" id="ARBA00022603"/>
    </source>
</evidence>